<comment type="caution">
    <text evidence="2">The sequence shown here is derived from an EMBL/GenBank/DDBJ whole genome shotgun (WGS) entry which is preliminary data.</text>
</comment>
<dbReference type="PANTHER" id="PTHR42053:SF1">
    <property type="match status" value="1"/>
</dbReference>
<dbReference type="PANTHER" id="PTHR42053">
    <property type="match status" value="1"/>
</dbReference>
<sequence length="230" mass="25637">MAPTRPYLAPLSTPKNMTFPSELRERNYTCLDSAKPIEPTKKPTEDIEMAITPPSAYTEFLNTFSPIFASPNSSRANFSKYMLDKPAPSPTSAPPSATSFSSHHHRRSTSSSSSSFKHSSSLLPIPSARCIKSPKSPDHPRRLRLPPPHQQQHLYTPVTASPLSAYPPHHRPSPRYSPSEWRFHQIESPATDRSFNLHQVVTTTITFRVAPRLAAPPAGKRKRAAVRKNP</sequence>
<reference evidence="2 3" key="1">
    <citation type="submission" date="2024-07" db="EMBL/GenBank/DDBJ databases">
        <title>Section-level genome sequencing and comparative genomics of Aspergillus sections Usti and Cavernicolus.</title>
        <authorList>
            <consortium name="Lawrence Berkeley National Laboratory"/>
            <person name="Nybo J.L."/>
            <person name="Vesth T.C."/>
            <person name="Theobald S."/>
            <person name="Frisvad J.C."/>
            <person name="Larsen T.O."/>
            <person name="Kjaerboelling I."/>
            <person name="Rothschild-Mancinelli K."/>
            <person name="Lyhne E.K."/>
            <person name="Kogle M.E."/>
            <person name="Barry K."/>
            <person name="Clum A."/>
            <person name="Na H."/>
            <person name="Ledsgaard L."/>
            <person name="Lin J."/>
            <person name="Lipzen A."/>
            <person name="Kuo A."/>
            <person name="Riley R."/>
            <person name="Mondo S."/>
            <person name="LaButti K."/>
            <person name="Haridas S."/>
            <person name="Pangalinan J."/>
            <person name="Salamov A.A."/>
            <person name="Simmons B.A."/>
            <person name="Magnuson J.K."/>
            <person name="Chen J."/>
            <person name="Drula E."/>
            <person name="Henrissat B."/>
            <person name="Wiebenga A."/>
            <person name="Lubbers R.J."/>
            <person name="Gomes A.C."/>
            <person name="Makela M.R."/>
            <person name="Stajich J."/>
            <person name="Grigoriev I.V."/>
            <person name="Mortensen U.H."/>
            <person name="De vries R.P."/>
            <person name="Baker S.E."/>
            <person name="Andersen M.R."/>
        </authorList>
    </citation>
    <scope>NUCLEOTIDE SEQUENCE [LARGE SCALE GENOMIC DNA]</scope>
    <source>
        <strain evidence="2 3">CBS 600.67</strain>
    </source>
</reference>
<evidence type="ECO:0000313" key="3">
    <source>
        <dbReference type="Proteomes" id="UP001610335"/>
    </source>
</evidence>
<feature type="region of interest" description="Disordered" evidence="1">
    <location>
        <begin position="81"/>
        <end position="154"/>
    </location>
</feature>
<evidence type="ECO:0000256" key="1">
    <source>
        <dbReference type="SAM" id="MobiDB-lite"/>
    </source>
</evidence>
<evidence type="ECO:0000313" key="2">
    <source>
        <dbReference type="EMBL" id="KAL2820829.1"/>
    </source>
</evidence>
<protein>
    <submittedName>
        <fullName evidence="2">Uncharacterized protein</fullName>
    </submittedName>
</protein>
<name>A0ABR4I0I7_9EURO</name>
<gene>
    <name evidence="2" type="ORF">BDW59DRAFT_150606</name>
</gene>
<proteinExistence type="predicted"/>
<feature type="compositionally biased region" description="Low complexity" evidence="1">
    <location>
        <begin position="109"/>
        <end position="121"/>
    </location>
</feature>
<organism evidence="2 3">
    <name type="scientific">Aspergillus cavernicola</name>
    <dbReference type="NCBI Taxonomy" id="176166"/>
    <lineage>
        <taxon>Eukaryota</taxon>
        <taxon>Fungi</taxon>
        <taxon>Dikarya</taxon>
        <taxon>Ascomycota</taxon>
        <taxon>Pezizomycotina</taxon>
        <taxon>Eurotiomycetes</taxon>
        <taxon>Eurotiomycetidae</taxon>
        <taxon>Eurotiales</taxon>
        <taxon>Aspergillaceae</taxon>
        <taxon>Aspergillus</taxon>
        <taxon>Aspergillus subgen. Nidulantes</taxon>
    </lineage>
</organism>
<dbReference type="EMBL" id="JBFXLS010000068">
    <property type="protein sequence ID" value="KAL2820829.1"/>
    <property type="molecule type" value="Genomic_DNA"/>
</dbReference>
<dbReference type="Proteomes" id="UP001610335">
    <property type="component" value="Unassembled WGS sequence"/>
</dbReference>
<accession>A0ABR4I0I7</accession>
<keyword evidence="3" id="KW-1185">Reference proteome</keyword>